<organism evidence="2 3">
    <name type="scientific">Thalassomonas viridans</name>
    <dbReference type="NCBI Taxonomy" id="137584"/>
    <lineage>
        <taxon>Bacteria</taxon>
        <taxon>Pseudomonadati</taxon>
        <taxon>Pseudomonadota</taxon>
        <taxon>Gammaproteobacteria</taxon>
        <taxon>Alteromonadales</taxon>
        <taxon>Colwelliaceae</taxon>
        <taxon>Thalassomonas</taxon>
    </lineage>
</organism>
<dbReference type="SUPFAM" id="SSF54593">
    <property type="entry name" value="Glyoxalase/Bleomycin resistance protein/Dihydroxybiphenyl dioxygenase"/>
    <property type="match status" value="2"/>
</dbReference>
<evidence type="ECO:0000313" key="2">
    <source>
        <dbReference type="EMBL" id="WDE09019.1"/>
    </source>
</evidence>
<dbReference type="RefSeq" id="WP_053046435.1">
    <property type="nucleotide sequence ID" value="NZ_CP059734.1"/>
</dbReference>
<dbReference type="EMBL" id="CP059734">
    <property type="protein sequence ID" value="WDE09019.1"/>
    <property type="molecule type" value="Genomic_DNA"/>
</dbReference>
<evidence type="ECO:0000313" key="3">
    <source>
        <dbReference type="Proteomes" id="UP000032352"/>
    </source>
</evidence>
<proteinExistence type="predicted"/>
<dbReference type="Proteomes" id="UP000032352">
    <property type="component" value="Chromosome pTvir"/>
</dbReference>
<dbReference type="PANTHER" id="PTHR10374:SF30">
    <property type="entry name" value="LACTOYLGLUTATHIONE LYASE"/>
    <property type="match status" value="1"/>
</dbReference>
<dbReference type="InterPro" id="IPR004360">
    <property type="entry name" value="Glyas_Fos-R_dOase_dom"/>
</dbReference>
<dbReference type="Pfam" id="PF00903">
    <property type="entry name" value="Glyoxalase"/>
    <property type="match status" value="1"/>
</dbReference>
<reference evidence="2 3" key="1">
    <citation type="journal article" date="2015" name="Genome Announc.">
        <title>Draft Genome Sequences of Marine Isolates of Thalassomonas viridans and Thalassomonas actiniarum.</title>
        <authorList>
            <person name="Olonade I."/>
            <person name="van Zyl L.J."/>
            <person name="Trindade M."/>
        </authorList>
    </citation>
    <scope>NUCLEOTIDE SEQUENCE [LARGE SCALE GENOMIC DNA]</scope>
    <source>
        <strain evidence="2 3">XOM25</strain>
    </source>
</reference>
<dbReference type="PANTHER" id="PTHR10374">
    <property type="entry name" value="LACTOYLGLUTATHIONE LYASE GLYOXALASE I"/>
    <property type="match status" value="1"/>
</dbReference>
<dbReference type="InterPro" id="IPR029068">
    <property type="entry name" value="Glyas_Bleomycin-R_OHBP_Dase"/>
</dbReference>
<dbReference type="AlphaFoldDB" id="A0AAE9ZB69"/>
<dbReference type="KEGG" id="tvd:SG34_030030"/>
<sequence>MKLANHSLRTADVHKSLAFYQLTLGMKLVGQQLDGERQSYFLAFDSEEAATLEIVFEPGVPLSVSPQPSRTEGYWKFAISVPDLALARQNIIDKGTPVGECTLVPGVAFLCHLQDPDGYCIELIQHHLDHVVPAEDNRQYLLGTKPSFNLSTLRVKNIDASLAFYTALGMTLVSKLHVGARNMTLYFLAPPDTQPASPQLDAVENCDWMWQRPYTLLELQHIHGTEIRDDFHYHTGITGGFLGLDFEVGDLSLAEQYADKKSTDIYTPSGKKSGITLYDPDGYRLRCYLDT</sequence>
<reference evidence="2 3" key="2">
    <citation type="journal article" date="2022" name="Mar. Drugs">
        <title>Bioassay-Guided Fractionation Leads to the Detection of Cholic Acid Generated by the Rare Thalassomonas sp.</title>
        <authorList>
            <person name="Pheiffer F."/>
            <person name="Schneider Y.K."/>
            <person name="Hansen E.H."/>
            <person name="Andersen J.H."/>
            <person name="Isaksson J."/>
            <person name="Busche T."/>
            <person name="R C."/>
            <person name="Kalinowski J."/>
            <person name="Zyl L.V."/>
            <person name="Trindade M."/>
        </authorList>
    </citation>
    <scope>NUCLEOTIDE SEQUENCE [LARGE SCALE GENOMIC DNA]</scope>
    <source>
        <strain evidence="2 3">XOM25</strain>
    </source>
</reference>
<dbReference type="InterPro" id="IPR037523">
    <property type="entry name" value="VOC_core"/>
</dbReference>
<accession>A0AAE9ZB69</accession>
<protein>
    <submittedName>
        <fullName evidence="2">VOC family protein</fullName>
    </submittedName>
</protein>
<keyword evidence="3" id="KW-1185">Reference proteome</keyword>
<evidence type="ECO:0000259" key="1">
    <source>
        <dbReference type="PROSITE" id="PS51819"/>
    </source>
</evidence>
<dbReference type="Gene3D" id="3.10.180.10">
    <property type="entry name" value="2,3-Dihydroxybiphenyl 1,2-Dioxygenase, domain 1"/>
    <property type="match status" value="2"/>
</dbReference>
<feature type="domain" description="VOC" evidence="1">
    <location>
        <begin position="2"/>
        <end position="126"/>
    </location>
</feature>
<gene>
    <name evidence="2" type="ORF">SG34_030030</name>
</gene>
<name>A0AAE9ZB69_9GAMM</name>
<dbReference type="PROSITE" id="PS51819">
    <property type="entry name" value="VOC"/>
    <property type="match status" value="1"/>
</dbReference>